<reference evidence="2 3" key="1">
    <citation type="submission" date="2021-01" db="EMBL/GenBank/DDBJ databases">
        <title>Genomic Encyclopedia of Type Strains, Phase IV (KMG-IV): sequencing the most valuable type-strain genomes for metagenomic binning, comparative biology and taxonomic classification.</title>
        <authorList>
            <person name="Goeker M."/>
        </authorList>
    </citation>
    <scope>NUCLEOTIDE SEQUENCE [LARGE SCALE GENOMIC DNA]</scope>
    <source>
        <strain evidence="2 3">DSM 25890</strain>
    </source>
</reference>
<keyword evidence="1" id="KW-1133">Transmembrane helix</keyword>
<gene>
    <name evidence="2" type="ORF">JOC73_001931</name>
</gene>
<dbReference type="EMBL" id="JAFBEE010000012">
    <property type="protein sequence ID" value="MBM7615361.1"/>
    <property type="molecule type" value="Genomic_DNA"/>
</dbReference>
<dbReference type="InterPro" id="IPR009577">
    <property type="entry name" value="Sm_multidrug_ex"/>
</dbReference>
<evidence type="ECO:0000313" key="3">
    <source>
        <dbReference type="Proteomes" id="UP001314796"/>
    </source>
</evidence>
<keyword evidence="3" id="KW-1185">Reference proteome</keyword>
<comment type="caution">
    <text evidence="2">The sequence shown here is derived from an EMBL/GenBank/DDBJ whole genome shotgun (WGS) entry which is preliminary data.</text>
</comment>
<evidence type="ECO:0000256" key="1">
    <source>
        <dbReference type="SAM" id="Phobius"/>
    </source>
</evidence>
<dbReference type="PANTHER" id="PTHR36007:SF2">
    <property type="entry name" value="TRANSPORT PROTEIN-RELATED"/>
    <property type="match status" value="1"/>
</dbReference>
<accession>A0ABS2NQZ6</accession>
<organism evidence="2 3">
    <name type="scientific">Alkaliphilus hydrothermalis</name>
    <dbReference type="NCBI Taxonomy" id="1482730"/>
    <lineage>
        <taxon>Bacteria</taxon>
        <taxon>Bacillati</taxon>
        <taxon>Bacillota</taxon>
        <taxon>Clostridia</taxon>
        <taxon>Peptostreptococcales</taxon>
        <taxon>Natronincolaceae</taxon>
        <taxon>Alkaliphilus</taxon>
    </lineage>
</organism>
<feature type="transmembrane region" description="Helical" evidence="1">
    <location>
        <begin position="98"/>
        <end position="125"/>
    </location>
</feature>
<keyword evidence="1" id="KW-0812">Transmembrane</keyword>
<dbReference type="Proteomes" id="UP001314796">
    <property type="component" value="Unassembled WGS sequence"/>
</dbReference>
<protein>
    <submittedName>
        <fullName evidence="2">Membrane protein</fullName>
    </submittedName>
</protein>
<sequence>MEHILELLTREMMVIIIAAMPLMELRGAIPIGVSLGMHPLHATILGILGSITPVPILLIYLKPIFQYLRGTKLFRKLVDRTVQRTLNKSSKVKKYSALGLMIFVALPLPTTGVWSGCLAAILFNIPFKQAFPAIVIGTTLAGCIMFVLSFLAISI</sequence>
<evidence type="ECO:0000313" key="2">
    <source>
        <dbReference type="EMBL" id="MBM7615361.1"/>
    </source>
</evidence>
<dbReference type="PANTHER" id="PTHR36007">
    <property type="entry name" value="TRANSPORT PROTEIN-RELATED"/>
    <property type="match status" value="1"/>
</dbReference>
<feature type="transmembrane region" description="Helical" evidence="1">
    <location>
        <begin position="12"/>
        <end position="33"/>
    </location>
</feature>
<feature type="transmembrane region" description="Helical" evidence="1">
    <location>
        <begin position="131"/>
        <end position="153"/>
    </location>
</feature>
<dbReference type="Pfam" id="PF06695">
    <property type="entry name" value="Sm_multidrug_ex"/>
    <property type="match status" value="1"/>
</dbReference>
<dbReference type="RefSeq" id="WP_204402474.1">
    <property type="nucleotide sequence ID" value="NZ_JAFBEE010000012.1"/>
</dbReference>
<proteinExistence type="predicted"/>
<feature type="transmembrane region" description="Helical" evidence="1">
    <location>
        <begin position="39"/>
        <end position="61"/>
    </location>
</feature>
<name>A0ABS2NQZ6_9FIRM</name>
<keyword evidence="1" id="KW-0472">Membrane</keyword>